<protein>
    <submittedName>
        <fullName evidence="1">Uncharacterized protein</fullName>
    </submittedName>
</protein>
<gene>
    <name evidence="1" type="ORF">B0T25DRAFT_466744</name>
</gene>
<organism evidence="1 2">
    <name type="scientific">Lasiosphaeria hispida</name>
    <dbReference type="NCBI Taxonomy" id="260671"/>
    <lineage>
        <taxon>Eukaryota</taxon>
        <taxon>Fungi</taxon>
        <taxon>Dikarya</taxon>
        <taxon>Ascomycota</taxon>
        <taxon>Pezizomycotina</taxon>
        <taxon>Sordariomycetes</taxon>
        <taxon>Sordariomycetidae</taxon>
        <taxon>Sordariales</taxon>
        <taxon>Lasiosphaeriaceae</taxon>
        <taxon>Lasiosphaeria</taxon>
    </lineage>
</organism>
<accession>A0AAJ0M7J9</accession>
<dbReference type="PANTHER" id="PTHR24148:SF81">
    <property type="entry name" value="HETEROKARYON INCOMPATIBILITY DOMAIN-CONTAINING PROTEIN"/>
    <property type="match status" value="1"/>
</dbReference>
<sequence length="136" mass="15061">LLDLLISSAGCEASDPGDKVFALLGLIQDASHYGLAADYHLSAWETYTGIAAFFIQQHPDFRMLEYCHGTLRDPNKQGLPSWVPDWSSLPARSRIDWVPKEMSGTNNLQIFALRSGETKKRALNLPALKFAGRTAL</sequence>
<keyword evidence="2" id="KW-1185">Reference proteome</keyword>
<dbReference type="Proteomes" id="UP001275084">
    <property type="component" value="Unassembled WGS sequence"/>
</dbReference>
<reference evidence="1" key="1">
    <citation type="journal article" date="2023" name="Mol. Phylogenet. Evol.">
        <title>Genome-scale phylogeny and comparative genomics of the fungal order Sordariales.</title>
        <authorList>
            <person name="Hensen N."/>
            <person name="Bonometti L."/>
            <person name="Westerberg I."/>
            <person name="Brannstrom I.O."/>
            <person name="Guillou S."/>
            <person name="Cros-Aarteil S."/>
            <person name="Calhoun S."/>
            <person name="Haridas S."/>
            <person name="Kuo A."/>
            <person name="Mondo S."/>
            <person name="Pangilinan J."/>
            <person name="Riley R."/>
            <person name="LaButti K."/>
            <person name="Andreopoulos B."/>
            <person name="Lipzen A."/>
            <person name="Chen C."/>
            <person name="Yan M."/>
            <person name="Daum C."/>
            <person name="Ng V."/>
            <person name="Clum A."/>
            <person name="Steindorff A."/>
            <person name="Ohm R.A."/>
            <person name="Martin F."/>
            <person name="Silar P."/>
            <person name="Natvig D.O."/>
            <person name="Lalanne C."/>
            <person name="Gautier V."/>
            <person name="Ament-Velasquez S.L."/>
            <person name="Kruys A."/>
            <person name="Hutchinson M.I."/>
            <person name="Powell A.J."/>
            <person name="Barry K."/>
            <person name="Miller A.N."/>
            <person name="Grigoriev I.V."/>
            <person name="Debuchy R."/>
            <person name="Gladieux P."/>
            <person name="Hiltunen Thoren M."/>
            <person name="Johannesson H."/>
        </authorList>
    </citation>
    <scope>NUCLEOTIDE SEQUENCE</scope>
    <source>
        <strain evidence="1">CBS 955.72</strain>
    </source>
</reference>
<comment type="caution">
    <text evidence="1">The sequence shown here is derived from an EMBL/GenBank/DDBJ whole genome shotgun (WGS) entry which is preliminary data.</text>
</comment>
<evidence type="ECO:0000313" key="1">
    <source>
        <dbReference type="EMBL" id="KAK3339617.1"/>
    </source>
</evidence>
<dbReference type="InterPro" id="IPR052895">
    <property type="entry name" value="HetReg/Transcr_Mod"/>
</dbReference>
<proteinExistence type="predicted"/>
<dbReference type="PANTHER" id="PTHR24148">
    <property type="entry name" value="ANKYRIN REPEAT DOMAIN-CONTAINING PROTEIN 39 HOMOLOG-RELATED"/>
    <property type="match status" value="1"/>
</dbReference>
<feature type="non-terminal residue" evidence="1">
    <location>
        <position position="1"/>
    </location>
</feature>
<dbReference type="EMBL" id="JAUIQD010000009">
    <property type="protein sequence ID" value="KAK3339617.1"/>
    <property type="molecule type" value="Genomic_DNA"/>
</dbReference>
<dbReference type="AlphaFoldDB" id="A0AAJ0M7J9"/>
<evidence type="ECO:0000313" key="2">
    <source>
        <dbReference type="Proteomes" id="UP001275084"/>
    </source>
</evidence>
<name>A0AAJ0M7J9_9PEZI</name>
<reference evidence="1" key="2">
    <citation type="submission" date="2023-06" db="EMBL/GenBank/DDBJ databases">
        <authorList>
            <consortium name="Lawrence Berkeley National Laboratory"/>
            <person name="Haridas S."/>
            <person name="Hensen N."/>
            <person name="Bonometti L."/>
            <person name="Westerberg I."/>
            <person name="Brannstrom I.O."/>
            <person name="Guillou S."/>
            <person name="Cros-Aarteil S."/>
            <person name="Calhoun S."/>
            <person name="Kuo A."/>
            <person name="Mondo S."/>
            <person name="Pangilinan J."/>
            <person name="Riley R."/>
            <person name="Labutti K."/>
            <person name="Andreopoulos B."/>
            <person name="Lipzen A."/>
            <person name="Chen C."/>
            <person name="Yanf M."/>
            <person name="Daum C."/>
            <person name="Ng V."/>
            <person name="Clum A."/>
            <person name="Steindorff A."/>
            <person name="Ohm R."/>
            <person name="Martin F."/>
            <person name="Silar P."/>
            <person name="Natvig D."/>
            <person name="Lalanne C."/>
            <person name="Gautier V."/>
            <person name="Ament-Velasquez S.L."/>
            <person name="Kruys A."/>
            <person name="Hutchinson M.I."/>
            <person name="Powell A.J."/>
            <person name="Barry K."/>
            <person name="Miller A.N."/>
            <person name="Grigoriev I.V."/>
            <person name="Debuchy R."/>
            <person name="Gladieux P."/>
            <person name="Thoren M.H."/>
            <person name="Johannesson H."/>
        </authorList>
    </citation>
    <scope>NUCLEOTIDE SEQUENCE</scope>
    <source>
        <strain evidence="1">CBS 955.72</strain>
    </source>
</reference>